<dbReference type="STRING" id="1802440.A2569_00890"/>
<evidence type="ECO:0000313" key="3">
    <source>
        <dbReference type="Proteomes" id="UP000177090"/>
    </source>
</evidence>
<accession>A0A1G2QJA2</accession>
<dbReference type="AlphaFoldDB" id="A0A1G2QJA2"/>
<reference evidence="2 3" key="1">
    <citation type="journal article" date="2016" name="Nat. Commun.">
        <title>Thousands of microbial genomes shed light on interconnected biogeochemical processes in an aquifer system.</title>
        <authorList>
            <person name="Anantharaman K."/>
            <person name="Brown C.T."/>
            <person name="Hug L.A."/>
            <person name="Sharon I."/>
            <person name="Castelle C.J."/>
            <person name="Probst A.J."/>
            <person name="Thomas B.C."/>
            <person name="Singh A."/>
            <person name="Wilkins M.J."/>
            <person name="Karaoz U."/>
            <person name="Brodie E.L."/>
            <person name="Williams K.H."/>
            <person name="Hubbard S.S."/>
            <person name="Banfield J.F."/>
        </authorList>
    </citation>
    <scope>NUCLEOTIDE SEQUENCE [LARGE SCALE GENOMIC DNA]</scope>
</reference>
<organism evidence="2 3">
    <name type="scientific">Candidatus Vogelbacteria bacterium RIFOXYD1_FULL_51_18</name>
    <dbReference type="NCBI Taxonomy" id="1802440"/>
    <lineage>
        <taxon>Bacteria</taxon>
        <taxon>Candidatus Vogeliibacteriota</taxon>
    </lineage>
</organism>
<proteinExistence type="predicted"/>
<gene>
    <name evidence="2" type="ORF">A2569_00890</name>
</gene>
<sequence length="175" mass="19956">MPSSSLSPEEQAELGHLLAVVVEQDKGFIPDSAYRFIHKLVPWPAVEVLIYDDGGRFLLSHRDDDFKGWHIPGGYMKPGQSYQDACDYHVRKEGIADGVSSLELIGTHTWLHREHPFGYPISLIIACRATSEVTERDDLKWFTENPPDVIPQNVPRYLAYFQKWFKGDRESAAIL</sequence>
<dbReference type="InterPro" id="IPR000086">
    <property type="entry name" value="NUDIX_hydrolase_dom"/>
</dbReference>
<evidence type="ECO:0000313" key="2">
    <source>
        <dbReference type="EMBL" id="OHA60616.1"/>
    </source>
</evidence>
<name>A0A1G2QJA2_9BACT</name>
<dbReference type="InterPro" id="IPR015797">
    <property type="entry name" value="NUDIX_hydrolase-like_dom_sf"/>
</dbReference>
<evidence type="ECO:0000259" key="1">
    <source>
        <dbReference type="Pfam" id="PF00293"/>
    </source>
</evidence>
<dbReference type="Pfam" id="PF00293">
    <property type="entry name" value="NUDIX"/>
    <property type="match status" value="1"/>
</dbReference>
<dbReference type="Gene3D" id="3.90.79.10">
    <property type="entry name" value="Nucleoside Triphosphate Pyrophosphohydrolase"/>
    <property type="match status" value="1"/>
</dbReference>
<protein>
    <recommendedName>
        <fullName evidence="1">Nudix hydrolase domain-containing protein</fullName>
    </recommendedName>
</protein>
<dbReference type="EMBL" id="MHTL01000011">
    <property type="protein sequence ID" value="OHA60616.1"/>
    <property type="molecule type" value="Genomic_DNA"/>
</dbReference>
<dbReference type="Proteomes" id="UP000177090">
    <property type="component" value="Unassembled WGS sequence"/>
</dbReference>
<feature type="domain" description="Nudix hydrolase" evidence="1">
    <location>
        <begin position="44"/>
        <end position="142"/>
    </location>
</feature>
<comment type="caution">
    <text evidence="2">The sequence shown here is derived from an EMBL/GenBank/DDBJ whole genome shotgun (WGS) entry which is preliminary data.</text>
</comment>
<dbReference type="SUPFAM" id="SSF55811">
    <property type="entry name" value="Nudix"/>
    <property type="match status" value="1"/>
</dbReference>